<comment type="caution">
    <text evidence="2">The sequence shown here is derived from an EMBL/GenBank/DDBJ whole genome shotgun (WGS) entry which is preliminary data.</text>
</comment>
<evidence type="ECO:0000313" key="2">
    <source>
        <dbReference type="EMBL" id="RCX03825.1"/>
    </source>
</evidence>
<name>A0A369A3Q7_9FLAO</name>
<dbReference type="EMBL" id="QPJS01000002">
    <property type="protein sequence ID" value="RCX03825.1"/>
    <property type="molecule type" value="Genomic_DNA"/>
</dbReference>
<sequence>MFRQIKIKLSKVYGSPLANRLKNRYFLSGVFFLLWMTFLDTHSLKIHYKLYKEITETKRSIEYYKTEIEKDRELLKQLESNPEMLEKFAREQYYFKRPGEHIYIIDISD</sequence>
<keyword evidence="1" id="KW-0812">Transmembrane</keyword>
<accession>A0A369A3Q7</accession>
<organism evidence="2 3">
    <name type="scientific">Schleiferia thermophila</name>
    <dbReference type="NCBI Taxonomy" id="884107"/>
    <lineage>
        <taxon>Bacteria</taxon>
        <taxon>Pseudomonadati</taxon>
        <taxon>Bacteroidota</taxon>
        <taxon>Flavobacteriia</taxon>
        <taxon>Flavobacteriales</taxon>
        <taxon>Schleiferiaceae</taxon>
        <taxon>Schleiferia</taxon>
    </lineage>
</organism>
<feature type="transmembrane region" description="Helical" evidence="1">
    <location>
        <begin position="21"/>
        <end position="39"/>
    </location>
</feature>
<keyword evidence="3" id="KW-1185">Reference proteome</keyword>
<keyword evidence="1" id="KW-1133">Transmembrane helix</keyword>
<evidence type="ECO:0000256" key="1">
    <source>
        <dbReference type="SAM" id="Phobius"/>
    </source>
</evidence>
<keyword evidence="1" id="KW-0472">Membrane</keyword>
<protein>
    <submittedName>
        <fullName evidence="2">Septum formation initiator</fullName>
    </submittedName>
</protein>
<dbReference type="InterPro" id="IPR007060">
    <property type="entry name" value="FtsL/DivIC"/>
</dbReference>
<dbReference type="Pfam" id="PF04977">
    <property type="entry name" value="DivIC"/>
    <property type="match status" value="1"/>
</dbReference>
<evidence type="ECO:0000313" key="3">
    <source>
        <dbReference type="Proteomes" id="UP000253517"/>
    </source>
</evidence>
<gene>
    <name evidence="2" type="ORF">DES35_102281</name>
</gene>
<dbReference type="Proteomes" id="UP000253517">
    <property type="component" value="Unassembled WGS sequence"/>
</dbReference>
<dbReference type="RefSeq" id="WP_037357308.1">
    <property type="nucleotide sequence ID" value="NZ_BHZF01000002.1"/>
</dbReference>
<reference evidence="2 3" key="1">
    <citation type="submission" date="2018-07" db="EMBL/GenBank/DDBJ databases">
        <title>Genomic Encyclopedia of Type Strains, Phase IV (KMG-IV): sequencing the most valuable type-strain genomes for metagenomic binning, comparative biology and taxonomic classification.</title>
        <authorList>
            <person name="Goeker M."/>
        </authorList>
    </citation>
    <scope>NUCLEOTIDE SEQUENCE [LARGE SCALE GENOMIC DNA]</scope>
    <source>
        <strain evidence="2 3">DSM 21410</strain>
    </source>
</reference>
<dbReference type="AlphaFoldDB" id="A0A369A3Q7"/>
<proteinExistence type="predicted"/>